<evidence type="ECO:0000313" key="3">
    <source>
        <dbReference type="EMBL" id="PNV68512.1"/>
    </source>
</evidence>
<evidence type="ECO:0000256" key="2">
    <source>
        <dbReference type="SAM" id="Phobius"/>
    </source>
</evidence>
<organism evidence="3 4">
    <name type="scientific">Enteroscipio rubneri</name>
    <dbReference type="NCBI Taxonomy" id="2070686"/>
    <lineage>
        <taxon>Bacteria</taxon>
        <taxon>Bacillati</taxon>
        <taxon>Actinomycetota</taxon>
        <taxon>Coriobacteriia</taxon>
        <taxon>Eggerthellales</taxon>
        <taxon>Eggerthellaceae</taxon>
        <taxon>Enteroscipio</taxon>
    </lineage>
</organism>
<name>A0A2K2UE43_9ACTN</name>
<evidence type="ECO:0000256" key="1">
    <source>
        <dbReference type="SAM" id="MobiDB-lite"/>
    </source>
</evidence>
<keyword evidence="2" id="KW-1133">Transmembrane helix</keyword>
<accession>A0A2K2UE43</accession>
<dbReference type="OrthoDB" id="3171482at2"/>
<dbReference type="RefSeq" id="WP_103263838.1">
    <property type="nucleotide sequence ID" value="NZ_CABMLE010000001.1"/>
</dbReference>
<feature type="compositionally biased region" description="Low complexity" evidence="1">
    <location>
        <begin position="92"/>
        <end position="102"/>
    </location>
</feature>
<keyword evidence="2" id="KW-0812">Transmembrane</keyword>
<reference evidence="4" key="1">
    <citation type="submission" date="2018-01" db="EMBL/GenBank/DDBJ databases">
        <title>Rubneribacter badeniensis gen. nov., sp. nov., and Colonibacter rubneri, gen. nov., sp. nov., WGS of new members of the Eggerthellaceae.</title>
        <authorList>
            <person name="Danylec N."/>
            <person name="Stoll D.A."/>
            <person name="Doetsch A."/>
            <person name="Kulling S.E."/>
            <person name="Huch M."/>
        </authorList>
    </citation>
    <scope>NUCLEOTIDE SEQUENCE [LARGE SCALE GENOMIC DNA]</scope>
    <source>
        <strain evidence="4">ResAG-96</strain>
    </source>
</reference>
<keyword evidence="2" id="KW-0472">Membrane</keyword>
<feature type="compositionally biased region" description="Low complexity" evidence="1">
    <location>
        <begin position="32"/>
        <end position="48"/>
    </location>
</feature>
<proteinExistence type="predicted"/>
<comment type="caution">
    <text evidence="3">The sequence shown here is derived from an EMBL/GenBank/DDBJ whole genome shotgun (WGS) entry which is preliminary data.</text>
</comment>
<dbReference type="AlphaFoldDB" id="A0A2K2UE43"/>
<sequence length="957" mass="94185">MNMAGKLVAVGTALVLVWATGGIGFAPAFAQSAKPDPASSSWAASANAETGRAEADDPVADGGSDGAPEGAAGTVDPKEHLDAESPHEEFAPDPSGSSSAESDAGEADGEDAETTDEKPLKEGILAVLALVQGDGLSSAASIERSGSTVYANGVPIVVKPDADGKAYIFDGAGTVKLDETPLASGSKVYGGGNGVDIDGNTSISVEAVSNISIFGGGYNGAVSGNARISVANASTGTVYGGGFSDGSRAADIGGSVSIDLAGTGTKSKVYGGGSAEASKGDASANVAGAVRISCENFNHQGGSSVYGGGYARTSSAYSASAQVGSVQMEGSGPTYVLRGGGWAFASGSGAAHADVLGAIEIVLTDPDVREVYSGGYADGAAATADAASVDTTVAGGEMMMLYGGGTADGGSANVAGAANVTIDGCSNLYGYTIGGGSASNAGSADVGSVAISIHDSVGPVEKQLGSWVAQAVYVGGSASGAGSHADVTGSASLAIEGGSMAGNLYGGGDASGGASATVKSLSVRLSNIAAYMFNDGNQDVAGLLSLFAAGETVEDGSSSLVQDAVDVQLSGLNLENLWGAVSAVDDDPFAPTAQVGASFQEGAGLTALLACVDRIELSHELVVPAFQPKGNGVPTMIRASNFAVGDALVTCPAPDAHADWFALDDREIGFEQREQSARWLFSRASGSIVVDPEADAGEVPEVALADPDGALSSLLTEEDQAALDGGSSVTFALKVAPHDLSSDEQSLLAEIARLASYTFVQHLDISLAKQVDGVETPLSTLSTPLRLTIATPYEAADAQTPTKYAVVRVHENPDGTLETAVLEDKDDDPATITIETDAFSTYSLAYAVEGSGGTTDPGGNGGGSGDDGSNGGEGQGGSPDGGGTGGVDGQTGSRGQNSADDPLGDGANASATGGKDSAGSLLATSDPTAVFALAAAGVTLIAACTVGAAAVRRSRRS</sequence>
<feature type="region of interest" description="Disordered" evidence="1">
    <location>
        <begin position="31"/>
        <end position="120"/>
    </location>
</feature>
<feature type="region of interest" description="Disordered" evidence="1">
    <location>
        <begin position="850"/>
        <end position="922"/>
    </location>
</feature>
<evidence type="ECO:0008006" key="5">
    <source>
        <dbReference type="Google" id="ProtNLM"/>
    </source>
</evidence>
<feature type="compositionally biased region" description="Gly residues" evidence="1">
    <location>
        <begin position="850"/>
        <end position="889"/>
    </location>
</feature>
<feature type="transmembrane region" description="Helical" evidence="2">
    <location>
        <begin position="929"/>
        <end position="951"/>
    </location>
</feature>
<dbReference type="Proteomes" id="UP000236197">
    <property type="component" value="Unassembled WGS sequence"/>
</dbReference>
<feature type="compositionally biased region" description="Acidic residues" evidence="1">
    <location>
        <begin position="103"/>
        <end position="114"/>
    </location>
</feature>
<keyword evidence="4" id="KW-1185">Reference proteome</keyword>
<gene>
    <name evidence="3" type="ORF">C2L71_00540</name>
</gene>
<feature type="compositionally biased region" description="Basic and acidic residues" evidence="1">
    <location>
        <begin position="76"/>
        <end position="90"/>
    </location>
</feature>
<protein>
    <recommendedName>
        <fullName evidence="5">MBG domain-containing protein</fullName>
    </recommendedName>
</protein>
<evidence type="ECO:0000313" key="4">
    <source>
        <dbReference type="Proteomes" id="UP000236197"/>
    </source>
</evidence>
<dbReference type="EMBL" id="PPEK01000001">
    <property type="protein sequence ID" value="PNV68512.1"/>
    <property type="molecule type" value="Genomic_DNA"/>
</dbReference>